<sequence>MFDLVMLQVDSHVIPSDCPFHVIPISDIQLSKHLINDYHIVKLCYSATFPYSVESDLVALTTEAKEKSKIRPKSLKFLRRNKRRPVARPSGFN</sequence>
<keyword evidence="2" id="KW-1185">Reference proteome</keyword>
<protein>
    <submittedName>
        <fullName evidence="1">Uncharacterized protein</fullName>
    </submittedName>
</protein>
<name>A0AAD8KXX6_TARER</name>
<dbReference type="EMBL" id="JAUHHV010000003">
    <property type="protein sequence ID" value="KAK1429221.1"/>
    <property type="molecule type" value="Genomic_DNA"/>
</dbReference>
<gene>
    <name evidence="1" type="ORF">QVD17_11427</name>
</gene>
<organism evidence="1 2">
    <name type="scientific">Tagetes erecta</name>
    <name type="common">African marigold</name>
    <dbReference type="NCBI Taxonomy" id="13708"/>
    <lineage>
        <taxon>Eukaryota</taxon>
        <taxon>Viridiplantae</taxon>
        <taxon>Streptophyta</taxon>
        <taxon>Embryophyta</taxon>
        <taxon>Tracheophyta</taxon>
        <taxon>Spermatophyta</taxon>
        <taxon>Magnoliopsida</taxon>
        <taxon>eudicotyledons</taxon>
        <taxon>Gunneridae</taxon>
        <taxon>Pentapetalae</taxon>
        <taxon>asterids</taxon>
        <taxon>campanulids</taxon>
        <taxon>Asterales</taxon>
        <taxon>Asteraceae</taxon>
        <taxon>Asteroideae</taxon>
        <taxon>Heliantheae alliance</taxon>
        <taxon>Tageteae</taxon>
        <taxon>Tagetes</taxon>
    </lineage>
</organism>
<reference evidence="1" key="1">
    <citation type="journal article" date="2023" name="bioRxiv">
        <title>Improved chromosome-level genome assembly for marigold (Tagetes erecta).</title>
        <authorList>
            <person name="Jiang F."/>
            <person name="Yuan L."/>
            <person name="Wang S."/>
            <person name="Wang H."/>
            <person name="Xu D."/>
            <person name="Wang A."/>
            <person name="Fan W."/>
        </authorList>
    </citation>
    <scope>NUCLEOTIDE SEQUENCE</scope>
    <source>
        <strain evidence="1">WSJ</strain>
        <tissue evidence="1">Leaf</tissue>
    </source>
</reference>
<evidence type="ECO:0000313" key="1">
    <source>
        <dbReference type="EMBL" id="KAK1429221.1"/>
    </source>
</evidence>
<dbReference type="AlphaFoldDB" id="A0AAD8KXX6"/>
<comment type="caution">
    <text evidence="1">The sequence shown here is derived from an EMBL/GenBank/DDBJ whole genome shotgun (WGS) entry which is preliminary data.</text>
</comment>
<dbReference type="Proteomes" id="UP001229421">
    <property type="component" value="Unassembled WGS sequence"/>
</dbReference>
<evidence type="ECO:0000313" key="2">
    <source>
        <dbReference type="Proteomes" id="UP001229421"/>
    </source>
</evidence>
<accession>A0AAD8KXX6</accession>
<proteinExistence type="predicted"/>